<dbReference type="InterPro" id="IPR003599">
    <property type="entry name" value="Ig_sub"/>
</dbReference>
<reference evidence="4" key="1">
    <citation type="submission" date="2022-11" db="UniProtKB">
        <authorList>
            <consortium name="WormBaseParasite"/>
        </authorList>
    </citation>
    <scope>IDENTIFICATION</scope>
</reference>
<proteinExistence type="predicted"/>
<keyword evidence="3" id="KW-1185">Reference proteome</keyword>
<dbReference type="GO" id="GO:0032589">
    <property type="term" value="C:neuron projection membrane"/>
    <property type="evidence" value="ECO:0007669"/>
    <property type="project" value="TreeGrafter"/>
</dbReference>
<organism evidence="3 4">
    <name type="scientific">Romanomermis culicivorax</name>
    <name type="common">Nematode worm</name>
    <dbReference type="NCBI Taxonomy" id="13658"/>
    <lineage>
        <taxon>Eukaryota</taxon>
        <taxon>Metazoa</taxon>
        <taxon>Ecdysozoa</taxon>
        <taxon>Nematoda</taxon>
        <taxon>Enoplea</taxon>
        <taxon>Dorylaimia</taxon>
        <taxon>Mermithida</taxon>
        <taxon>Mermithoidea</taxon>
        <taxon>Mermithidae</taxon>
        <taxon>Romanomermis</taxon>
    </lineage>
</organism>
<evidence type="ECO:0000313" key="3">
    <source>
        <dbReference type="Proteomes" id="UP000887565"/>
    </source>
</evidence>
<evidence type="ECO:0000259" key="2">
    <source>
        <dbReference type="PROSITE" id="PS50835"/>
    </source>
</evidence>
<dbReference type="AlphaFoldDB" id="A0A915I8W0"/>
<sequence>MQFKSLEPHFISALDLYSIATPSSSSNIVSLETNLHNEPFSSSRSFFDGHYYGSSDRNDHRRRKRSQEEEMENENESPPFPKMLSEQKGINDNNLVVIDRRNGSQNAAPAIKMTTDENVHRRIKNNPIYPEAIFGPGGQSQEMNNALSQKGTYVGEKNLHNGRETNLHKTKILVERSPNEVDVLEGQMARLSCLVANKGEHEVTWIRRNDKQLLTVQDYRFIGDQRFRLDSYRIMDNQERNVQDMSLVIHDSKINDSGIYECQIATFDSLIGHAISLIVKPNKNQFRKSRGKHQLLMADSAQGPRNEFLTENYETSRKY</sequence>
<feature type="domain" description="Ig-like" evidence="2">
    <location>
        <begin position="170"/>
        <end position="264"/>
    </location>
</feature>
<dbReference type="InterPro" id="IPR036179">
    <property type="entry name" value="Ig-like_dom_sf"/>
</dbReference>
<dbReference type="SUPFAM" id="SSF48726">
    <property type="entry name" value="Immunoglobulin"/>
    <property type="match status" value="1"/>
</dbReference>
<evidence type="ECO:0000313" key="4">
    <source>
        <dbReference type="WBParaSite" id="nRc.2.0.1.t10198-RA"/>
    </source>
</evidence>
<dbReference type="Gene3D" id="2.60.40.10">
    <property type="entry name" value="Immunoglobulins"/>
    <property type="match status" value="1"/>
</dbReference>
<dbReference type="InterPro" id="IPR013106">
    <property type="entry name" value="Ig_V-set"/>
</dbReference>
<dbReference type="InterPro" id="IPR013783">
    <property type="entry name" value="Ig-like_fold"/>
</dbReference>
<dbReference type="GO" id="GO:0050808">
    <property type="term" value="P:synapse organization"/>
    <property type="evidence" value="ECO:0007669"/>
    <property type="project" value="TreeGrafter"/>
</dbReference>
<dbReference type="WBParaSite" id="nRc.2.0.1.t10198-RA">
    <property type="protein sequence ID" value="nRc.2.0.1.t10198-RA"/>
    <property type="gene ID" value="nRc.2.0.1.g10198"/>
</dbReference>
<dbReference type="PROSITE" id="PS50835">
    <property type="entry name" value="IG_LIKE"/>
    <property type="match status" value="1"/>
</dbReference>
<dbReference type="Pfam" id="PF07686">
    <property type="entry name" value="V-set"/>
    <property type="match status" value="1"/>
</dbReference>
<dbReference type="SMART" id="SM00409">
    <property type="entry name" value="IG"/>
    <property type="match status" value="1"/>
</dbReference>
<name>A0A915I8W0_ROMCU</name>
<evidence type="ECO:0000256" key="1">
    <source>
        <dbReference type="SAM" id="MobiDB-lite"/>
    </source>
</evidence>
<accession>A0A915I8W0</accession>
<dbReference type="InterPro" id="IPR037448">
    <property type="entry name" value="Zig-8"/>
</dbReference>
<dbReference type="PANTHER" id="PTHR23279:SF36">
    <property type="entry name" value="DEFECTIVE PROBOSCIS EXTENSION RESPONSE 9, ISOFORM A"/>
    <property type="match status" value="1"/>
</dbReference>
<dbReference type="PANTHER" id="PTHR23279">
    <property type="entry name" value="DEFECTIVE PROBOSCIS EXTENSION RESPONSE DPR -RELATED"/>
    <property type="match status" value="1"/>
</dbReference>
<protein>
    <submittedName>
        <fullName evidence="4">Ig-like domain-containing protein</fullName>
    </submittedName>
</protein>
<dbReference type="Proteomes" id="UP000887565">
    <property type="component" value="Unplaced"/>
</dbReference>
<dbReference type="InterPro" id="IPR007110">
    <property type="entry name" value="Ig-like_dom"/>
</dbReference>
<feature type="region of interest" description="Disordered" evidence="1">
    <location>
        <begin position="46"/>
        <end position="87"/>
    </location>
</feature>